<sequence length="1017" mass="109850">MATFPTYPATSLEQGVDLVIFSSNQLHDVINGSATESIETESGLIPTLRKALVDNFFFKSPLDWAQGTNETVFNQLRYFQNGVLSGYYYAPNATLVNPIPMQGTPVGDNNWVLWGLKTEQLATEVTPWVYSGATGYETVISPPYIFDSAIVTINGVIQVLGEAFRIEDSKIILSEPLGHDPATGLPNKLFAYIGKIVASADTDPNLENRLVSLETKTEELTESMDKVPLQTIARKYGLLDDEVAYATAGQSLTGIKALYDPVAQSSYTLPPNITGTLTSLSVSGVMTYSGGSVDLSALAVERGQFVHLPTSFGNNVTLTAKNQTIGRGAGRYRWAGSLPKSILASDTLETSGGLGPNAWVLTNTEGLLTPRGGTYNDLFDVVYLSEFANNTTTYTTPEAAFQAALLAAKASKSKILDAYGCDMTFTTSSFDIQGITLRGGVFRGQRDYRVQNATVEGTTFRNSRVMYWGGAVRMFDCLWDGAPRAGQVGSLVFQGNPISGTFEIDNCTFKNGLYGILQQGTGEPVTHGVFRNLTFMDMQGDAIELNVINKHYDDGCVIENIYLSNIDGTNAPIPLSNWGIGIGVAGKGPYGYGIPDDQYCKNITIRNVFAKRCRQIVHVEVGRNISIENIHGDPDQTVSVGTGLATGAVVMYGSKDFTIDGVYGEPKTDGSTLASNIRMIYLEWGTNAVLDEEGNPVVPAQGRPSNPCFNYSVRNIHTKTGRVFAGVSAGPGYENRVSFENIRCAALQLFGIASWLSMSNITCNIFDCVGQPESGPGTFYDGFFRREKSVLEMVNVNCYPDGKTMVTGRPQWSRCRYSDIHRVNCNVEANMYTNIAGGIGAIVGTTGKVYYLEPNPSRNIDGMHFPTGKEFDKGDMIVKADNTFFLVTTSGAYIPDIPAFGIRATQAGDTFLTQNLTPNGTATNASWLYHYPLSAGTRIRIPGAGVGGADLDTVITRAPYQDNDTWTNPVKIDIADPIVTPTSAGVRIKTIPNDSSNVSVGNTAVIRPTPVVDVPTT</sequence>
<evidence type="ECO:0000256" key="2">
    <source>
        <dbReference type="ARBA" id="ARBA00022844"/>
    </source>
</evidence>
<evidence type="ECO:0000259" key="3">
    <source>
        <dbReference type="Pfam" id="PF18668"/>
    </source>
</evidence>
<accession>A0A1D7XG57</accession>
<dbReference type="InterPro" id="IPR058969">
    <property type="entry name" value="Phage_phiTE_241_N"/>
</dbReference>
<comment type="subcellular location">
    <subcellularLocation>
        <location evidence="1">Virion</location>
    </subcellularLocation>
</comment>
<dbReference type="InterPro" id="IPR040775">
    <property type="entry name" value="Tail_spike_N"/>
</dbReference>
<dbReference type="InterPro" id="IPR011050">
    <property type="entry name" value="Pectin_lyase_fold/virulence"/>
</dbReference>
<dbReference type="Pfam" id="PF18668">
    <property type="entry name" value="Tail_spike_N"/>
    <property type="match status" value="1"/>
</dbReference>
<dbReference type="Gene3D" id="2.10.10.80">
    <property type="match status" value="1"/>
</dbReference>
<dbReference type="Gene3D" id="2.160.20.10">
    <property type="entry name" value="Single-stranded right-handed beta-helix, Pectin lyase-like"/>
    <property type="match status" value="1"/>
</dbReference>
<dbReference type="Pfam" id="PF26208">
    <property type="entry name" value="Phage_phiTE_241_N"/>
    <property type="match status" value="1"/>
</dbReference>
<name>A0A1D7XG57_9CAUD</name>
<evidence type="ECO:0000259" key="4">
    <source>
        <dbReference type="Pfam" id="PF26208"/>
    </source>
</evidence>
<dbReference type="InterPro" id="IPR012334">
    <property type="entry name" value="Pectin_lyas_fold"/>
</dbReference>
<keyword evidence="2" id="KW-0946">Virion</keyword>
<organism evidence="5 6">
    <name type="scientific">Escherichia phage ESCO13</name>
    <dbReference type="NCBI Taxonomy" id="1881104"/>
    <lineage>
        <taxon>Viruses</taxon>
        <taxon>Duplodnaviria</taxon>
        <taxon>Heunggongvirae</taxon>
        <taxon>Uroviricota</taxon>
        <taxon>Caudoviricetes</taxon>
        <taxon>Stephanstirmvirinae</taxon>
        <taxon>Phapecoctavirus</taxon>
        <taxon>Phapecoctavirus ESCO13</taxon>
    </lineage>
</organism>
<dbReference type="GO" id="GO:0019058">
    <property type="term" value="P:viral life cycle"/>
    <property type="evidence" value="ECO:0007669"/>
    <property type="project" value="UniProtKB-ARBA"/>
</dbReference>
<evidence type="ECO:0000313" key="5">
    <source>
        <dbReference type="EMBL" id="AOQ27308.1"/>
    </source>
</evidence>
<dbReference type="Proteomes" id="UP000225358">
    <property type="component" value="Segment"/>
</dbReference>
<dbReference type="EMBL" id="KX552041">
    <property type="protein sequence ID" value="AOQ27308.1"/>
    <property type="molecule type" value="Genomic_DNA"/>
</dbReference>
<dbReference type="Gene3D" id="3.30.2020.50">
    <property type="match status" value="1"/>
</dbReference>
<feature type="domain" description="Putative phage tail fibre N-terminal" evidence="4">
    <location>
        <begin position="10"/>
        <end position="113"/>
    </location>
</feature>
<keyword evidence="6" id="KW-1185">Reference proteome</keyword>
<evidence type="ECO:0000313" key="6">
    <source>
        <dbReference type="Proteomes" id="UP000225358"/>
    </source>
</evidence>
<gene>
    <name evidence="5" type="ORF">ESCO13_00187</name>
</gene>
<proteinExistence type="predicted"/>
<dbReference type="GO" id="GO:0051701">
    <property type="term" value="P:biological process involved in interaction with host"/>
    <property type="evidence" value="ECO:0007669"/>
    <property type="project" value="UniProtKB-ARBA"/>
</dbReference>
<dbReference type="GO" id="GO:0044423">
    <property type="term" value="C:virion component"/>
    <property type="evidence" value="ECO:0007669"/>
    <property type="project" value="UniProtKB-KW"/>
</dbReference>
<feature type="domain" description="Tail spike TSP1/Gp66 N-terminal" evidence="3">
    <location>
        <begin position="302"/>
        <end position="361"/>
    </location>
</feature>
<protein>
    <submittedName>
        <fullName evidence="5">Colanic acid-degrading protein</fullName>
    </submittedName>
</protein>
<reference evidence="5" key="1">
    <citation type="submission" date="2017-02" db="EMBL/GenBank/DDBJ databases">
        <title>Complete genome sequence of two Escherichia coli phages, vB_EcoM_ ESCO5 and vB_EcoM_ESCO13, which are related to phAPEC8.</title>
        <authorList>
            <person name="Trotereau A."/>
            <person name="Gonnet M."/>
            <person name="Viardot A."/>
            <person name="Lalmanach A.-C."/>
            <person name="Guabiraba R."/>
            <person name="Chanteloup N."/>
            <person name="Schouler C."/>
        </authorList>
    </citation>
    <scope>NUCLEOTIDE SEQUENCE [LARGE SCALE GENOMIC DNA]</scope>
</reference>
<evidence type="ECO:0000256" key="1">
    <source>
        <dbReference type="ARBA" id="ARBA00004328"/>
    </source>
</evidence>
<dbReference type="SUPFAM" id="SSF51126">
    <property type="entry name" value="Pectin lyase-like"/>
    <property type="match status" value="1"/>
</dbReference>